<evidence type="ECO:0000313" key="12">
    <source>
        <dbReference type="Proteomes" id="UP000283992"/>
    </source>
</evidence>
<gene>
    <name evidence="11" type="ORF">DW142_11500</name>
    <name evidence="10" type="ORF">DW270_15830</name>
    <name evidence="9" type="ORF">DWY88_17510</name>
    <name evidence="7" type="ORF">G4958_16275</name>
    <name evidence="8" type="ORF">G4981_15055</name>
    <name evidence="5" type="ORF">LIQ08_17675</name>
    <name evidence="6" type="ORF">PNU63_03205</name>
</gene>
<name>A0A2N5NJG6_MEDGN</name>
<dbReference type="GeneID" id="303259967"/>
<protein>
    <submittedName>
        <fullName evidence="10">HPr family phosphocarrier protein</fullName>
    </submittedName>
</protein>
<keyword evidence="2" id="KW-0963">Cytoplasm</keyword>
<dbReference type="PANTHER" id="PTHR33705">
    <property type="entry name" value="PHOSPHOCARRIER PROTEIN HPR"/>
    <property type="match status" value="1"/>
</dbReference>
<dbReference type="Pfam" id="PF00381">
    <property type="entry name" value="PTS-HPr"/>
    <property type="match status" value="1"/>
</dbReference>
<reference evidence="7" key="3">
    <citation type="submission" date="2020-02" db="EMBL/GenBank/DDBJ databases">
        <authorList>
            <person name="Littmann E."/>
            <person name="Sorbara M."/>
        </authorList>
    </citation>
    <scope>NUCLEOTIDE SEQUENCE</scope>
    <source>
        <strain evidence="8">MSK.11.9</strain>
        <strain evidence="7">MSK.22.53</strain>
    </source>
</reference>
<evidence type="ECO:0000313" key="8">
    <source>
        <dbReference type="EMBL" id="NSI66556.1"/>
    </source>
</evidence>
<comment type="subcellular location">
    <subcellularLocation>
        <location evidence="1">Cytoplasm</location>
    </subcellularLocation>
</comment>
<dbReference type="NCBIfam" id="TIGR01003">
    <property type="entry name" value="PTS_HPr_family"/>
    <property type="match status" value="1"/>
</dbReference>
<dbReference type="EMBL" id="JAAIRM010000052">
    <property type="protein sequence ID" value="NSI20853.1"/>
    <property type="molecule type" value="Genomic_DNA"/>
</dbReference>
<organism evidence="10 13">
    <name type="scientific">Mediterraneibacter gnavus</name>
    <name type="common">Ruminococcus gnavus</name>
    <dbReference type="NCBI Taxonomy" id="33038"/>
    <lineage>
        <taxon>Bacteria</taxon>
        <taxon>Bacillati</taxon>
        <taxon>Bacillota</taxon>
        <taxon>Clostridia</taxon>
        <taxon>Lachnospirales</taxon>
        <taxon>Lachnospiraceae</taxon>
        <taxon>Mediterraneibacter</taxon>
    </lineage>
</organism>
<dbReference type="RefSeq" id="WP_081448190.1">
    <property type="nucleotide sequence ID" value="NZ_CABKQB010000011.1"/>
</dbReference>
<evidence type="ECO:0000313" key="13">
    <source>
        <dbReference type="Proteomes" id="UP000285697"/>
    </source>
</evidence>
<dbReference type="PROSITE" id="PS51350">
    <property type="entry name" value="PTS_HPR_DOM"/>
    <property type="match status" value="1"/>
</dbReference>
<dbReference type="EMBL" id="QRLN01000017">
    <property type="protein sequence ID" value="RHJ10268.1"/>
    <property type="molecule type" value="Genomic_DNA"/>
</dbReference>
<keyword evidence="3" id="KW-0598">Phosphotransferase system</keyword>
<feature type="domain" description="HPr" evidence="4">
    <location>
        <begin position="1"/>
        <end position="68"/>
    </location>
</feature>
<evidence type="ECO:0000313" key="10">
    <source>
        <dbReference type="EMBL" id="RHG14052.1"/>
    </source>
</evidence>
<evidence type="ECO:0000313" key="14">
    <source>
        <dbReference type="Proteomes" id="UP000286137"/>
    </source>
</evidence>
<reference evidence="6" key="5">
    <citation type="submission" date="2023-01" db="EMBL/GenBank/DDBJ databases">
        <title>Human gut microbiome strain richness.</title>
        <authorList>
            <person name="Chen-Liaw A."/>
        </authorList>
    </citation>
    <scope>NUCLEOTIDE SEQUENCE</scope>
    <source>
        <strain evidence="6">1001217st1_A9_1001217B_191108</strain>
    </source>
</reference>
<evidence type="ECO:0000259" key="4">
    <source>
        <dbReference type="PROSITE" id="PS51350"/>
    </source>
</evidence>
<sequence>MAGEFVKLAKSLDSMVTIKKADKEVDASRLLSLMGLGVRCNDEVMVRIEGGNEDAAYDDMKQYFEANL</sequence>
<dbReference type="Gene3D" id="3.30.1340.10">
    <property type="entry name" value="HPr-like"/>
    <property type="match status" value="1"/>
</dbReference>
<evidence type="ECO:0000313" key="11">
    <source>
        <dbReference type="EMBL" id="RHJ10268.1"/>
    </source>
</evidence>
<dbReference type="EMBL" id="JAJBOM010000043">
    <property type="protein sequence ID" value="MCB5620954.1"/>
    <property type="molecule type" value="Genomic_DNA"/>
</dbReference>
<dbReference type="Proteomes" id="UP001296643">
    <property type="component" value="Unassembled WGS sequence"/>
</dbReference>
<dbReference type="Proteomes" id="UP001297370">
    <property type="component" value="Unassembled WGS sequence"/>
</dbReference>
<dbReference type="Proteomes" id="UP000283992">
    <property type="component" value="Unassembled WGS sequence"/>
</dbReference>
<evidence type="ECO:0000256" key="2">
    <source>
        <dbReference type="ARBA" id="ARBA00022490"/>
    </source>
</evidence>
<dbReference type="SUPFAM" id="SSF55594">
    <property type="entry name" value="HPr-like"/>
    <property type="match status" value="1"/>
</dbReference>
<evidence type="ECO:0000313" key="7">
    <source>
        <dbReference type="EMBL" id="NSI20853.1"/>
    </source>
</evidence>
<dbReference type="AlphaFoldDB" id="A0A2N5NJG6"/>
<dbReference type="InterPro" id="IPR050399">
    <property type="entry name" value="HPr"/>
</dbReference>
<dbReference type="InterPro" id="IPR035895">
    <property type="entry name" value="HPr-like_sf"/>
</dbReference>
<dbReference type="InterPro" id="IPR000032">
    <property type="entry name" value="HPr-like"/>
</dbReference>
<evidence type="ECO:0000256" key="3">
    <source>
        <dbReference type="ARBA" id="ARBA00022683"/>
    </source>
</evidence>
<dbReference type="EMBL" id="QRTJ01000070">
    <property type="protein sequence ID" value="RGQ58366.1"/>
    <property type="molecule type" value="Genomic_DNA"/>
</dbReference>
<evidence type="ECO:0000313" key="9">
    <source>
        <dbReference type="EMBL" id="RGQ58366.1"/>
    </source>
</evidence>
<reference evidence="12 13" key="1">
    <citation type="submission" date="2018-08" db="EMBL/GenBank/DDBJ databases">
        <title>A genome reference for cultivated species of the human gut microbiota.</title>
        <authorList>
            <person name="Zou Y."/>
            <person name="Xue W."/>
            <person name="Luo G."/>
        </authorList>
    </citation>
    <scope>NUCLEOTIDE SEQUENCE [LARGE SCALE GENOMIC DNA]</scope>
    <source>
        <strain evidence="9 14">AF27-4BH</strain>
        <strain evidence="11 12">AM12-54</strain>
        <strain evidence="10 13">AM22-7AC</strain>
    </source>
</reference>
<dbReference type="Proteomes" id="UP001211731">
    <property type="component" value="Unassembled WGS sequence"/>
</dbReference>
<dbReference type="EMBL" id="JAQMLR010000002">
    <property type="protein sequence ID" value="MDB8737807.1"/>
    <property type="molecule type" value="Genomic_DNA"/>
</dbReference>
<accession>A0A2N5NJG6</accession>
<comment type="caution">
    <text evidence="10">The sequence shown here is derived from an EMBL/GenBank/DDBJ whole genome shotgun (WGS) entry which is preliminary data.</text>
</comment>
<reference evidence="5" key="4">
    <citation type="submission" date="2021-10" db="EMBL/GenBank/DDBJ databases">
        <title>Collection of gut derived symbiotic bacterial strains cultured from healthy donors.</title>
        <authorList>
            <person name="Lin H."/>
            <person name="Littmann E."/>
            <person name="Claire K."/>
            <person name="Pamer E."/>
        </authorList>
    </citation>
    <scope>NUCLEOTIDE SEQUENCE</scope>
    <source>
        <strain evidence="5">MSK.23.18</strain>
    </source>
</reference>
<reference evidence="7" key="2">
    <citation type="journal article" date="2020" name="Cell Host Microbe">
        <title>Functional and Genomic Variation between Human-Derived Isolates of Lachnospiraceae Reveals Inter- and Intra-Species Diversity.</title>
        <authorList>
            <person name="Sorbara M.T."/>
            <person name="Littmann E.R."/>
            <person name="Fontana E."/>
            <person name="Moody T.U."/>
            <person name="Kohout C.E."/>
            <person name="Gjonbalaj M."/>
            <person name="Eaton V."/>
            <person name="Seok R."/>
            <person name="Leiner I.M."/>
            <person name="Pamer E.G."/>
        </authorList>
    </citation>
    <scope>NUCLEOTIDE SEQUENCE</scope>
    <source>
        <strain evidence="8">MSK.11.9</strain>
        <strain evidence="7">MSK.22.53</strain>
    </source>
</reference>
<dbReference type="PANTHER" id="PTHR33705:SF2">
    <property type="entry name" value="PHOSPHOCARRIER PROTEIN NPR"/>
    <property type="match status" value="1"/>
</dbReference>
<dbReference type="Proteomes" id="UP000286137">
    <property type="component" value="Unassembled WGS sequence"/>
</dbReference>
<dbReference type="GO" id="GO:0005737">
    <property type="term" value="C:cytoplasm"/>
    <property type="evidence" value="ECO:0007669"/>
    <property type="project" value="UniProtKB-SubCell"/>
</dbReference>
<dbReference type="GO" id="GO:0009401">
    <property type="term" value="P:phosphoenolpyruvate-dependent sugar phosphotransferase system"/>
    <property type="evidence" value="ECO:0007669"/>
    <property type="project" value="UniProtKB-KW"/>
</dbReference>
<evidence type="ECO:0000313" key="6">
    <source>
        <dbReference type="EMBL" id="MDB8737807.1"/>
    </source>
</evidence>
<dbReference type="Proteomes" id="UP001296581">
    <property type="component" value="Unassembled WGS sequence"/>
</dbReference>
<dbReference type="EMBL" id="JAAIRY010000047">
    <property type="protein sequence ID" value="NSI66556.1"/>
    <property type="molecule type" value="Genomic_DNA"/>
</dbReference>
<proteinExistence type="predicted"/>
<dbReference type="Proteomes" id="UP000285697">
    <property type="component" value="Unassembled WGS sequence"/>
</dbReference>
<dbReference type="EMBL" id="QRIA01000038">
    <property type="protein sequence ID" value="RHG14052.1"/>
    <property type="molecule type" value="Genomic_DNA"/>
</dbReference>
<evidence type="ECO:0000256" key="1">
    <source>
        <dbReference type="ARBA" id="ARBA00004496"/>
    </source>
</evidence>
<evidence type="ECO:0000313" key="5">
    <source>
        <dbReference type="EMBL" id="MCB5620954.1"/>
    </source>
</evidence>